<dbReference type="InterPro" id="IPR006143">
    <property type="entry name" value="RND_pump_MFP"/>
</dbReference>
<dbReference type="Proteomes" id="UP001143545">
    <property type="component" value="Unassembled WGS sequence"/>
</dbReference>
<name>A0A9W6B4M3_9FLAO</name>
<evidence type="ECO:0000313" key="4">
    <source>
        <dbReference type="EMBL" id="GLB52563.1"/>
    </source>
</evidence>
<dbReference type="AlphaFoldDB" id="A0A9W6B4M3"/>
<gene>
    <name evidence="4" type="ORF">NBRC110019_16030</name>
</gene>
<organism evidence="4 5">
    <name type="scientific">Neptunitalea chrysea</name>
    <dbReference type="NCBI Taxonomy" id="1647581"/>
    <lineage>
        <taxon>Bacteria</taxon>
        <taxon>Pseudomonadati</taxon>
        <taxon>Bacteroidota</taxon>
        <taxon>Flavobacteriia</taxon>
        <taxon>Flavobacteriales</taxon>
        <taxon>Flavobacteriaceae</taxon>
        <taxon>Neptunitalea</taxon>
    </lineage>
</organism>
<evidence type="ECO:0000313" key="5">
    <source>
        <dbReference type="Proteomes" id="UP001143545"/>
    </source>
</evidence>
<dbReference type="Pfam" id="PF25893">
    <property type="entry name" value="HH_CzcB"/>
    <property type="match status" value="1"/>
</dbReference>
<dbReference type="GO" id="GO:1990281">
    <property type="term" value="C:efflux pump complex"/>
    <property type="evidence" value="ECO:0007669"/>
    <property type="project" value="TreeGrafter"/>
</dbReference>
<dbReference type="InterPro" id="IPR058792">
    <property type="entry name" value="Beta-barrel_RND_2"/>
</dbReference>
<dbReference type="Pfam" id="PF25954">
    <property type="entry name" value="Beta-barrel_RND_2"/>
    <property type="match status" value="1"/>
</dbReference>
<sequence length="384" mass="42341">MKRIILSILTVAMVVSCGKDESKKIEKAIEKNDPKEMKTVKAELETKIEGLHAQIATLDAALAKFDTVEKFVLVTAFKAKDTIFNHFLELQADVKTDQNIVLNAEYSGMLTNVYVKEGQKVSKGQQLGKIDDGGLSQQLAQLEIKTELAKTTYERQQRLWDQKIGSEIQYLQAKSNFEAQEKAVTQLKEQITKTVITAPFSGTIDEIITDKGSIVAPGVSIFRLVNLGKMYLEADVPESYVGSVKQGTMAKVNIPVLHEEITTKVVQASDFINPGNRSFRIKIEVPNKAGLIKPNLTAKTLINDYTNEAVIKVPVSILSENADGDQYVYLAKEKDGELVAQRTIVTTGRTQNGKIEILTGINNGDQVLLEGARSVKDGQKISIQ</sequence>
<dbReference type="PROSITE" id="PS51257">
    <property type="entry name" value="PROKAR_LIPOPROTEIN"/>
    <property type="match status" value="1"/>
</dbReference>
<dbReference type="Gene3D" id="2.40.420.20">
    <property type="match status" value="1"/>
</dbReference>
<evidence type="ECO:0000259" key="2">
    <source>
        <dbReference type="Pfam" id="PF25893"/>
    </source>
</evidence>
<comment type="caution">
    <text evidence="4">The sequence shown here is derived from an EMBL/GenBank/DDBJ whole genome shotgun (WGS) entry which is preliminary data.</text>
</comment>
<dbReference type="SUPFAM" id="SSF111369">
    <property type="entry name" value="HlyD-like secretion proteins"/>
    <property type="match status" value="1"/>
</dbReference>
<dbReference type="EMBL" id="BRVP01000009">
    <property type="protein sequence ID" value="GLB52563.1"/>
    <property type="molecule type" value="Genomic_DNA"/>
</dbReference>
<proteinExistence type="inferred from homology"/>
<reference evidence="4" key="1">
    <citation type="submission" date="2022-07" db="EMBL/GenBank/DDBJ databases">
        <title>Taxonomy of Novel Oxalotrophic and Methylotrophic Bacteria.</title>
        <authorList>
            <person name="Sahin N."/>
            <person name="Tani A."/>
        </authorList>
    </citation>
    <scope>NUCLEOTIDE SEQUENCE</scope>
    <source>
        <strain evidence="4">AM327</strain>
    </source>
</reference>
<dbReference type="GO" id="GO:0015562">
    <property type="term" value="F:efflux transmembrane transporter activity"/>
    <property type="evidence" value="ECO:0007669"/>
    <property type="project" value="TreeGrafter"/>
</dbReference>
<dbReference type="InterPro" id="IPR058648">
    <property type="entry name" value="HH_CzcB-like"/>
</dbReference>
<dbReference type="Gene3D" id="1.10.287.470">
    <property type="entry name" value="Helix hairpin bin"/>
    <property type="match status" value="1"/>
</dbReference>
<accession>A0A9W6B4M3</accession>
<dbReference type="Gene3D" id="2.40.30.170">
    <property type="match status" value="1"/>
</dbReference>
<feature type="domain" description="CusB-like beta-barrel" evidence="3">
    <location>
        <begin position="232"/>
        <end position="300"/>
    </location>
</feature>
<evidence type="ECO:0000259" key="3">
    <source>
        <dbReference type="Pfam" id="PF25954"/>
    </source>
</evidence>
<protein>
    <submittedName>
        <fullName evidence="4">RND transporter</fullName>
    </submittedName>
</protein>
<dbReference type="PANTHER" id="PTHR30469">
    <property type="entry name" value="MULTIDRUG RESISTANCE PROTEIN MDTA"/>
    <property type="match status" value="1"/>
</dbReference>
<feature type="domain" description="CzcB-like alpha-helical hairpin" evidence="2">
    <location>
        <begin position="136"/>
        <end position="191"/>
    </location>
</feature>
<comment type="similarity">
    <text evidence="1">Belongs to the membrane fusion protein (MFP) (TC 8.A.1) family.</text>
</comment>
<dbReference type="NCBIfam" id="TIGR01730">
    <property type="entry name" value="RND_mfp"/>
    <property type="match status" value="1"/>
</dbReference>
<dbReference type="Gene3D" id="2.40.50.100">
    <property type="match status" value="1"/>
</dbReference>
<dbReference type="PANTHER" id="PTHR30469:SF15">
    <property type="entry name" value="HLYD FAMILY OF SECRETION PROTEINS"/>
    <property type="match status" value="1"/>
</dbReference>
<evidence type="ECO:0000256" key="1">
    <source>
        <dbReference type="ARBA" id="ARBA00009477"/>
    </source>
</evidence>
<dbReference type="RefSeq" id="WP_281753912.1">
    <property type="nucleotide sequence ID" value="NZ_BRVP01000009.1"/>
</dbReference>
<keyword evidence="5" id="KW-1185">Reference proteome</keyword>